<dbReference type="PROSITE" id="PS51706">
    <property type="entry name" value="G_ENGB"/>
    <property type="match status" value="1"/>
</dbReference>
<evidence type="ECO:0000313" key="11">
    <source>
        <dbReference type="EMBL" id="GMH52010.1"/>
    </source>
</evidence>
<protein>
    <recommendedName>
        <fullName evidence="10">EngB-type G domain-containing protein</fullName>
    </recommendedName>
</protein>
<reference evidence="11" key="1">
    <citation type="submission" date="2022-07" db="EMBL/GenBank/DDBJ databases">
        <title>Genome analysis of Parmales, a sister group of diatoms, reveals the evolutionary specialization of diatoms from phago-mixotrophs to photoautotrophs.</title>
        <authorList>
            <person name="Ban H."/>
            <person name="Sato S."/>
            <person name="Yoshikawa S."/>
            <person name="Kazumasa Y."/>
            <person name="Nakamura Y."/>
            <person name="Ichinomiya M."/>
            <person name="Saitoh K."/>
            <person name="Sato N."/>
            <person name="Blanc-Mathieu R."/>
            <person name="Endo H."/>
            <person name="Kuwata A."/>
            <person name="Ogata H."/>
        </authorList>
    </citation>
    <scope>NUCLEOTIDE SEQUENCE</scope>
</reference>
<dbReference type="OrthoDB" id="391988at2759"/>
<keyword evidence="9" id="KW-0131">Cell cycle</keyword>
<evidence type="ECO:0000256" key="2">
    <source>
        <dbReference type="ARBA" id="ARBA00009638"/>
    </source>
</evidence>
<keyword evidence="6" id="KW-0460">Magnesium</keyword>
<evidence type="ECO:0000256" key="4">
    <source>
        <dbReference type="ARBA" id="ARBA00022723"/>
    </source>
</evidence>
<keyword evidence="5" id="KW-0547">Nucleotide-binding</keyword>
<evidence type="ECO:0000256" key="6">
    <source>
        <dbReference type="ARBA" id="ARBA00022842"/>
    </source>
</evidence>
<dbReference type="AlphaFoldDB" id="A0A9W7DRV4"/>
<dbReference type="GO" id="GO:0005525">
    <property type="term" value="F:GTP binding"/>
    <property type="evidence" value="ECO:0007669"/>
    <property type="project" value="UniProtKB-KW"/>
</dbReference>
<dbReference type="PANTHER" id="PTHR11649">
    <property type="entry name" value="MSS1/TRME-RELATED GTP-BINDING PROTEIN"/>
    <property type="match status" value="1"/>
</dbReference>
<dbReference type="Proteomes" id="UP001165082">
    <property type="component" value="Unassembled WGS sequence"/>
</dbReference>
<comment type="caution">
    <text evidence="11">The sequence shown here is derived from an EMBL/GenBank/DDBJ whole genome shotgun (WGS) entry which is preliminary data.</text>
</comment>
<evidence type="ECO:0000256" key="3">
    <source>
        <dbReference type="ARBA" id="ARBA00022618"/>
    </source>
</evidence>
<feature type="non-terminal residue" evidence="11">
    <location>
        <position position="1"/>
    </location>
</feature>
<dbReference type="CDD" id="cd01876">
    <property type="entry name" value="YihA_EngB"/>
    <property type="match status" value="1"/>
</dbReference>
<evidence type="ECO:0000256" key="9">
    <source>
        <dbReference type="ARBA" id="ARBA00023306"/>
    </source>
</evidence>
<proteinExistence type="inferred from homology"/>
<comment type="similarity">
    <text evidence="2">Belongs to the TRAFAC class TrmE-Era-EngA-EngB-Septin-like GTPase superfamily. EngB GTPase family.</text>
</comment>
<dbReference type="InterPro" id="IPR019987">
    <property type="entry name" value="GTP-bd_ribosome_bio_YsxC"/>
</dbReference>
<evidence type="ECO:0000256" key="8">
    <source>
        <dbReference type="ARBA" id="ARBA00023210"/>
    </source>
</evidence>
<sequence>IGGPQNVVYSVLNAMTTFPANNNDGTYEALANALVRRVHFVKGAVGMEGCPKGDRGEVAFIGRSNVGKSSLVNMITARKTLAYTSKRPGKTQQFNYFAVNDKVDVEREIRYGDEVGGSKDFDSFYICDLPGFGFAAVPDSQRRSWGAFMREYFGGRRNLRVVFHLVDSRHGLVDEDERIMGECAETFGGGKKGAMYVVVLTKADKNVKGGEGKAKGGVIGKVRETMREKGVGGNPIIVTSSETKLGRDDMWRYLRLAADFKV</sequence>
<name>A0A9W7DRV4_9STRA</name>
<accession>A0A9W7DRV4</accession>
<dbReference type="InterPro" id="IPR006073">
    <property type="entry name" value="GTP-bd"/>
</dbReference>
<dbReference type="HAMAP" id="MF_00321">
    <property type="entry name" value="GTPase_EngB"/>
    <property type="match status" value="1"/>
</dbReference>
<dbReference type="Gene3D" id="3.40.50.300">
    <property type="entry name" value="P-loop containing nucleotide triphosphate hydrolases"/>
    <property type="match status" value="1"/>
</dbReference>
<evidence type="ECO:0000313" key="12">
    <source>
        <dbReference type="Proteomes" id="UP001165082"/>
    </source>
</evidence>
<dbReference type="Pfam" id="PF01926">
    <property type="entry name" value="MMR_HSR1"/>
    <property type="match status" value="1"/>
</dbReference>
<dbReference type="InterPro" id="IPR027417">
    <property type="entry name" value="P-loop_NTPase"/>
</dbReference>
<evidence type="ECO:0000256" key="5">
    <source>
        <dbReference type="ARBA" id="ARBA00022741"/>
    </source>
</evidence>
<keyword evidence="8" id="KW-0717">Septation</keyword>
<gene>
    <name evidence="11" type="ORF">TrRE_jg5555</name>
</gene>
<evidence type="ECO:0000256" key="7">
    <source>
        <dbReference type="ARBA" id="ARBA00023134"/>
    </source>
</evidence>
<keyword evidence="12" id="KW-1185">Reference proteome</keyword>
<comment type="cofactor">
    <cofactor evidence="1">
        <name>Mg(2+)</name>
        <dbReference type="ChEBI" id="CHEBI:18420"/>
    </cofactor>
</comment>
<organism evidence="11 12">
    <name type="scientific">Triparma retinervis</name>
    <dbReference type="NCBI Taxonomy" id="2557542"/>
    <lineage>
        <taxon>Eukaryota</taxon>
        <taxon>Sar</taxon>
        <taxon>Stramenopiles</taxon>
        <taxon>Ochrophyta</taxon>
        <taxon>Bolidophyceae</taxon>
        <taxon>Parmales</taxon>
        <taxon>Triparmaceae</taxon>
        <taxon>Triparma</taxon>
    </lineage>
</organism>
<feature type="domain" description="EngB-type G" evidence="10">
    <location>
        <begin position="54"/>
        <end position="260"/>
    </location>
</feature>
<dbReference type="PANTHER" id="PTHR11649:SF13">
    <property type="entry name" value="ENGB-TYPE G DOMAIN-CONTAINING PROTEIN"/>
    <property type="match status" value="1"/>
</dbReference>
<evidence type="ECO:0000259" key="10">
    <source>
        <dbReference type="PROSITE" id="PS51706"/>
    </source>
</evidence>
<dbReference type="SUPFAM" id="SSF52540">
    <property type="entry name" value="P-loop containing nucleoside triphosphate hydrolases"/>
    <property type="match status" value="1"/>
</dbReference>
<dbReference type="GO" id="GO:0051301">
    <property type="term" value="P:cell division"/>
    <property type="evidence" value="ECO:0007669"/>
    <property type="project" value="UniProtKB-KW"/>
</dbReference>
<keyword evidence="3" id="KW-0132">Cell division</keyword>
<dbReference type="GO" id="GO:0046872">
    <property type="term" value="F:metal ion binding"/>
    <property type="evidence" value="ECO:0007669"/>
    <property type="project" value="UniProtKB-KW"/>
</dbReference>
<keyword evidence="4" id="KW-0479">Metal-binding</keyword>
<dbReference type="InterPro" id="IPR030393">
    <property type="entry name" value="G_ENGB_dom"/>
</dbReference>
<dbReference type="EMBL" id="BRXZ01000723">
    <property type="protein sequence ID" value="GMH52010.1"/>
    <property type="molecule type" value="Genomic_DNA"/>
</dbReference>
<evidence type="ECO:0000256" key="1">
    <source>
        <dbReference type="ARBA" id="ARBA00001946"/>
    </source>
</evidence>
<keyword evidence="7" id="KW-0342">GTP-binding</keyword>